<sequence length="134" mass="15259">MKFTVYRLGVRYNERNRVPSHDPFFLESLRWRFVVMSKVSEVEVCDVQGLSGGGVVVMSKVSRVEACYLIRHAFYCISHKGCLVSAYRMLAAEQRLKDLGYHRLGLSLIANVAAEISLPPSFILPIQQPIDPWE</sequence>
<proteinExistence type="predicted"/>
<organism evidence="1 2">
    <name type="scientific">Monilinia fructicola</name>
    <name type="common">Brown rot fungus</name>
    <name type="synonym">Ciboria fructicola</name>
    <dbReference type="NCBI Taxonomy" id="38448"/>
    <lineage>
        <taxon>Eukaryota</taxon>
        <taxon>Fungi</taxon>
        <taxon>Dikarya</taxon>
        <taxon>Ascomycota</taxon>
        <taxon>Pezizomycotina</taxon>
        <taxon>Leotiomycetes</taxon>
        <taxon>Helotiales</taxon>
        <taxon>Sclerotiniaceae</taxon>
        <taxon>Monilinia</taxon>
    </lineage>
</organism>
<evidence type="ECO:0000313" key="1">
    <source>
        <dbReference type="EMBL" id="KAA8567264.1"/>
    </source>
</evidence>
<accession>A0A5M9JD40</accession>
<name>A0A5M9JD40_MONFR</name>
<keyword evidence="2" id="KW-1185">Reference proteome</keyword>
<dbReference type="AlphaFoldDB" id="A0A5M9JD40"/>
<gene>
    <name evidence="1" type="ORF">EYC84_010299</name>
</gene>
<evidence type="ECO:0000313" key="2">
    <source>
        <dbReference type="Proteomes" id="UP000322873"/>
    </source>
</evidence>
<comment type="caution">
    <text evidence="1">The sequence shown here is derived from an EMBL/GenBank/DDBJ whole genome shotgun (WGS) entry which is preliminary data.</text>
</comment>
<dbReference type="Proteomes" id="UP000322873">
    <property type="component" value="Unassembled WGS sequence"/>
</dbReference>
<reference evidence="1 2" key="1">
    <citation type="submission" date="2019-06" db="EMBL/GenBank/DDBJ databases">
        <title>Genome Sequence of the Brown Rot Fungal Pathogen Monilinia fructicola.</title>
        <authorList>
            <person name="De Miccolis Angelini R.M."/>
            <person name="Landi L."/>
            <person name="Abate D."/>
            <person name="Pollastro S."/>
            <person name="Romanazzi G."/>
            <person name="Faretra F."/>
        </authorList>
    </citation>
    <scope>NUCLEOTIDE SEQUENCE [LARGE SCALE GENOMIC DNA]</scope>
    <source>
        <strain evidence="1 2">Mfrc123</strain>
    </source>
</reference>
<protein>
    <submittedName>
        <fullName evidence="1">Uncharacterized protein</fullName>
    </submittedName>
</protein>
<dbReference type="EMBL" id="VICG01000011">
    <property type="protein sequence ID" value="KAA8567264.1"/>
    <property type="molecule type" value="Genomic_DNA"/>
</dbReference>